<evidence type="ECO:0000256" key="3">
    <source>
        <dbReference type="ARBA" id="ARBA00022679"/>
    </source>
</evidence>
<evidence type="ECO:0000313" key="5">
    <source>
        <dbReference type="EMBL" id="WBE24563.1"/>
    </source>
</evidence>
<dbReference type="GO" id="GO:0006396">
    <property type="term" value="P:RNA processing"/>
    <property type="evidence" value="ECO:0007669"/>
    <property type="project" value="InterPro"/>
</dbReference>
<dbReference type="GO" id="GO:0032259">
    <property type="term" value="P:methylation"/>
    <property type="evidence" value="ECO:0007669"/>
    <property type="project" value="UniProtKB-KW"/>
</dbReference>
<dbReference type="InterPro" id="IPR013123">
    <property type="entry name" value="SpoU_subst-bd"/>
</dbReference>
<dbReference type="Pfam" id="PF00588">
    <property type="entry name" value="SpoU_methylase"/>
    <property type="match status" value="1"/>
</dbReference>
<protein>
    <submittedName>
        <fullName evidence="5">RNA methyltransferase</fullName>
    </submittedName>
</protein>
<dbReference type="SMART" id="SM00967">
    <property type="entry name" value="SpoU_sub_bind"/>
    <property type="match status" value="1"/>
</dbReference>
<dbReference type="GO" id="GO:0005737">
    <property type="term" value="C:cytoplasm"/>
    <property type="evidence" value="ECO:0007669"/>
    <property type="project" value="UniProtKB-ARBA"/>
</dbReference>
<evidence type="ECO:0000256" key="1">
    <source>
        <dbReference type="ARBA" id="ARBA00007228"/>
    </source>
</evidence>
<dbReference type="RefSeq" id="WP_269817507.1">
    <property type="nucleotide sequence ID" value="NZ_CP114976.1"/>
</dbReference>
<dbReference type="GO" id="GO:0003723">
    <property type="term" value="F:RNA binding"/>
    <property type="evidence" value="ECO:0007669"/>
    <property type="project" value="InterPro"/>
</dbReference>
<keyword evidence="3" id="KW-0808">Transferase</keyword>
<dbReference type="KEGG" id="dce:O6P33_09310"/>
<evidence type="ECO:0000256" key="2">
    <source>
        <dbReference type="ARBA" id="ARBA00022603"/>
    </source>
</evidence>
<dbReference type="PANTHER" id="PTHR43191:SF2">
    <property type="entry name" value="RRNA METHYLTRANSFERASE 3, MITOCHONDRIAL"/>
    <property type="match status" value="1"/>
</dbReference>
<evidence type="ECO:0000313" key="6">
    <source>
        <dbReference type="Proteomes" id="UP001212189"/>
    </source>
</evidence>
<organism evidence="5 6">
    <name type="scientific">Denitrificimonas caeni</name>
    <dbReference type="NCBI Taxonomy" id="521720"/>
    <lineage>
        <taxon>Bacteria</taxon>
        <taxon>Pseudomonadati</taxon>
        <taxon>Pseudomonadota</taxon>
        <taxon>Gammaproteobacteria</taxon>
        <taxon>Pseudomonadales</taxon>
        <taxon>Pseudomonadaceae</taxon>
        <taxon>Denitrificimonas</taxon>
    </lineage>
</organism>
<sequence length="247" mass="26867">MITSSQNSQVKDWRKLQTKKYRVNTQSFLIEGFHLIEEALNSGWTIATIIVQEGTTLPNWLTEQNHQLVSKQVFAAISQTEAPQGIAAVVKMPQVQPISGDYLLLIDQVQDPGNLGTMIRTADAAGFSQVVLGKGTVDLYNDKVIRASQGSIFHIPVVEADLFELIPQLQQQTYRVLASALDNAVSYAAASNLNKAALVMGNEGSGINPGILKLADQCIKIPIYGQAESLNVSVAAGILMYQMRQPV</sequence>
<proteinExistence type="inferred from homology"/>
<dbReference type="AlphaFoldDB" id="A0AAE9VLU4"/>
<comment type="similarity">
    <text evidence="1">Belongs to the class IV-like SAM-binding methyltransferase superfamily. RNA methyltransferase TrmH family.</text>
</comment>
<dbReference type="InterPro" id="IPR053888">
    <property type="entry name" value="MRM3-like_sub_bind"/>
</dbReference>
<dbReference type="Gene3D" id="3.30.1330.30">
    <property type="match status" value="1"/>
</dbReference>
<dbReference type="InterPro" id="IPR051259">
    <property type="entry name" value="rRNA_Methyltransferase"/>
</dbReference>
<dbReference type="GO" id="GO:0008173">
    <property type="term" value="F:RNA methyltransferase activity"/>
    <property type="evidence" value="ECO:0007669"/>
    <property type="project" value="InterPro"/>
</dbReference>
<dbReference type="InterPro" id="IPR001537">
    <property type="entry name" value="SpoU_MeTrfase"/>
</dbReference>
<feature type="domain" description="RNA 2-O ribose methyltransferase substrate binding" evidence="4">
    <location>
        <begin position="29"/>
        <end position="96"/>
    </location>
</feature>
<gene>
    <name evidence="5" type="ORF">O6P33_09310</name>
</gene>
<dbReference type="Proteomes" id="UP001212189">
    <property type="component" value="Chromosome"/>
</dbReference>
<dbReference type="Gene3D" id="3.40.1280.10">
    <property type="match status" value="1"/>
</dbReference>
<keyword evidence="6" id="KW-1185">Reference proteome</keyword>
<dbReference type="Pfam" id="PF22435">
    <property type="entry name" value="MRM3-like_sub_bind"/>
    <property type="match status" value="1"/>
</dbReference>
<accession>A0AAE9VLU4</accession>
<dbReference type="InterPro" id="IPR029064">
    <property type="entry name" value="Ribosomal_eL30-like_sf"/>
</dbReference>
<name>A0AAE9VLU4_9GAMM</name>
<dbReference type="SUPFAM" id="SSF55315">
    <property type="entry name" value="L30e-like"/>
    <property type="match status" value="1"/>
</dbReference>
<dbReference type="EMBL" id="CP114976">
    <property type="protein sequence ID" value="WBE24563.1"/>
    <property type="molecule type" value="Genomic_DNA"/>
</dbReference>
<reference evidence="5 6" key="1">
    <citation type="submission" date="2022-12" db="EMBL/GenBank/DDBJ databases">
        <title>Coexistence and Characterization of a Novel Tigecycline Resistance gene tet(X) variant and blaNDM-1 in a Pseudomonas caeni Isolate of Chicken Origin.</title>
        <authorList>
            <person name="Lu X."/>
            <person name="Zhang L."/>
            <person name="Li R."/>
            <person name="Wang Z."/>
        </authorList>
    </citation>
    <scope>NUCLEOTIDE SEQUENCE [LARGE SCALE GENOMIC DNA]</scope>
    <source>
        <strain evidence="5 6">CE14</strain>
    </source>
</reference>
<keyword evidence="2 5" id="KW-0489">Methyltransferase</keyword>
<evidence type="ECO:0000259" key="4">
    <source>
        <dbReference type="SMART" id="SM00967"/>
    </source>
</evidence>
<dbReference type="SUPFAM" id="SSF75217">
    <property type="entry name" value="alpha/beta knot"/>
    <property type="match status" value="1"/>
</dbReference>
<dbReference type="InterPro" id="IPR029028">
    <property type="entry name" value="Alpha/beta_knot_MTases"/>
</dbReference>
<dbReference type="InterPro" id="IPR029026">
    <property type="entry name" value="tRNA_m1G_MTases_N"/>
</dbReference>
<dbReference type="PANTHER" id="PTHR43191">
    <property type="entry name" value="RRNA METHYLTRANSFERASE 3"/>
    <property type="match status" value="1"/>
</dbReference>
<dbReference type="CDD" id="cd18095">
    <property type="entry name" value="SpoU-like_rRNA-MTase"/>
    <property type="match status" value="1"/>
</dbReference>